<dbReference type="AlphaFoldDB" id="A0A507EDL4"/>
<dbReference type="GO" id="GO:0019171">
    <property type="term" value="F:(3R)-hydroxyacyl-[acyl-carrier-protein] dehydratase activity"/>
    <property type="evidence" value="ECO:0007669"/>
    <property type="project" value="TreeGrafter"/>
</dbReference>
<sequence>MAPYSASSLCRAVRTQALSRNPLAWKISPARNVATSSGTATDNVAKWEREVRTKTLIDTDTITAGHAHLLALTLDPSISSDYSSIFAQDRVIPPGFHLALFPPRIPEPSLAPDGYDADFSPPEPFIQRMWAGGSFEFNTDNPLRIGQSVKQTTTLDEAQIKNGPRGQAVMVWQKKLVENQNGKSVVERRCLAYMPAERNPTRDSRTLPIKNTHEFERTICPTPVTLFRYSALTFNSHRIHYDNHYARELEGYPGELTKMSKLVFTV</sequence>
<protein>
    <recommendedName>
        <fullName evidence="1">FAS1-like dehydratase domain-containing protein</fullName>
    </recommendedName>
</protein>
<dbReference type="Proteomes" id="UP000318582">
    <property type="component" value="Unassembled WGS sequence"/>
</dbReference>
<dbReference type="InterPro" id="IPR052741">
    <property type="entry name" value="Mitochondrial_HTD2"/>
</dbReference>
<name>A0A507EDL4_9FUNG</name>
<dbReference type="SUPFAM" id="SSF54637">
    <property type="entry name" value="Thioesterase/thiol ester dehydrase-isomerase"/>
    <property type="match status" value="2"/>
</dbReference>
<feature type="domain" description="FAS1-like dehydratase" evidence="1">
    <location>
        <begin position="96"/>
        <end position="187"/>
    </location>
</feature>
<accession>A0A507EDL4</accession>
<dbReference type="PANTHER" id="PTHR28152">
    <property type="entry name" value="HYDROXYACYL-THIOESTER DEHYDRATASE TYPE 2, MITOCHONDRIAL"/>
    <property type="match status" value="1"/>
</dbReference>
<evidence type="ECO:0000259" key="1">
    <source>
        <dbReference type="Pfam" id="PF13452"/>
    </source>
</evidence>
<evidence type="ECO:0000313" key="3">
    <source>
        <dbReference type="Proteomes" id="UP000318582"/>
    </source>
</evidence>
<reference evidence="2 3" key="1">
    <citation type="journal article" date="2019" name="Sci. Rep.">
        <title>Comparative genomics of chytrid fungi reveal insights into the obligate biotrophic and pathogenic lifestyle of Synchytrium endobioticum.</title>
        <authorList>
            <person name="van de Vossenberg B.T.L.H."/>
            <person name="Warris S."/>
            <person name="Nguyen H.D.T."/>
            <person name="van Gent-Pelzer M.P.E."/>
            <person name="Joly D.L."/>
            <person name="van de Geest H.C."/>
            <person name="Bonants P.J.M."/>
            <person name="Smith D.S."/>
            <person name="Levesque C.A."/>
            <person name="van der Lee T.A.J."/>
        </authorList>
    </citation>
    <scope>NUCLEOTIDE SEQUENCE [LARGE SCALE GENOMIC DNA]</scope>
    <source>
        <strain evidence="2 3">CBS 809.83</strain>
    </source>
</reference>
<dbReference type="PANTHER" id="PTHR28152:SF1">
    <property type="entry name" value="HYDROXYACYL-THIOESTER DEHYDRATASE TYPE 2, MITOCHONDRIAL"/>
    <property type="match status" value="1"/>
</dbReference>
<dbReference type="EMBL" id="QEAQ01000005">
    <property type="protein sequence ID" value="TPX61921.1"/>
    <property type="molecule type" value="Genomic_DNA"/>
</dbReference>
<organism evidence="2 3">
    <name type="scientific">Powellomyces hirtus</name>
    <dbReference type="NCBI Taxonomy" id="109895"/>
    <lineage>
        <taxon>Eukaryota</taxon>
        <taxon>Fungi</taxon>
        <taxon>Fungi incertae sedis</taxon>
        <taxon>Chytridiomycota</taxon>
        <taxon>Chytridiomycota incertae sedis</taxon>
        <taxon>Chytridiomycetes</taxon>
        <taxon>Spizellomycetales</taxon>
        <taxon>Powellomycetaceae</taxon>
        <taxon>Powellomyces</taxon>
    </lineage>
</organism>
<evidence type="ECO:0000313" key="2">
    <source>
        <dbReference type="EMBL" id="TPX61921.1"/>
    </source>
</evidence>
<dbReference type="InterPro" id="IPR029069">
    <property type="entry name" value="HotDog_dom_sf"/>
</dbReference>
<dbReference type="InterPro" id="IPR039569">
    <property type="entry name" value="FAS1-like_DH_region"/>
</dbReference>
<dbReference type="Gene3D" id="3.10.129.10">
    <property type="entry name" value="Hotdog Thioesterase"/>
    <property type="match status" value="1"/>
</dbReference>
<comment type="caution">
    <text evidence="2">The sequence shown here is derived from an EMBL/GenBank/DDBJ whole genome shotgun (WGS) entry which is preliminary data.</text>
</comment>
<dbReference type="Pfam" id="PF13452">
    <property type="entry name" value="FAS1_DH_region"/>
    <property type="match status" value="1"/>
</dbReference>
<keyword evidence="3" id="KW-1185">Reference proteome</keyword>
<gene>
    <name evidence="2" type="ORF">PhCBS80983_g00767</name>
</gene>
<dbReference type="GO" id="GO:0005739">
    <property type="term" value="C:mitochondrion"/>
    <property type="evidence" value="ECO:0007669"/>
    <property type="project" value="TreeGrafter"/>
</dbReference>
<proteinExistence type="predicted"/>
<dbReference type="STRING" id="109895.A0A507EDL4"/>